<sequence length="39" mass="4460">MTYTYRAVVSFKVIENTTNREDTVTATGYLAIEFKDVPD</sequence>
<dbReference type="Proteomes" id="UP000194153">
    <property type="component" value="Unassembled WGS sequence"/>
</dbReference>
<gene>
    <name evidence="1" type="ORF">GPEL0_01f0804</name>
</gene>
<dbReference type="EMBL" id="BDQG01000001">
    <property type="protein sequence ID" value="GAW65760.1"/>
    <property type="molecule type" value="Genomic_DNA"/>
</dbReference>
<name>A0ABQ0MF89_9BACT</name>
<evidence type="ECO:0000313" key="1">
    <source>
        <dbReference type="EMBL" id="GAW65760.1"/>
    </source>
</evidence>
<protein>
    <submittedName>
        <fullName evidence="1">Uncharacterized protein</fullName>
    </submittedName>
</protein>
<keyword evidence="2" id="KW-1185">Reference proteome</keyword>
<comment type="caution">
    <text evidence="1">The sequence shown here is derived from an EMBL/GenBank/DDBJ whole genome shotgun (WGS) entry which is preliminary data.</text>
</comment>
<proteinExistence type="predicted"/>
<reference evidence="2" key="1">
    <citation type="submission" date="2017-05" db="EMBL/GenBank/DDBJ databases">
        <title>Draft genome sequence of Geobacter pelophilus, a iron(III)-reducing bacteria.</title>
        <authorList>
            <person name="Aoyagi T."/>
            <person name="Koike H."/>
            <person name="Morita T."/>
            <person name="Sato Y."/>
            <person name="Habe H."/>
            <person name="Hori T."/>
        </authorList>
    </citation>
    <scope>NUCLEOTIDE SEQUENCE [LARGE SCALE GENOMIC DNA]</scope>
    <source>
        <strain evidence="2">Drf2</strain>
    </source>
</reference>
<accession>A0ABQ0MF89</accession>
<organism evidence="1 2">
    <name type="scientific">Geoanaerobacter pelophilus</name>
    <dbReference type="NCBI Taxonomy" id="60036"/>
    <lineage>
        <taxon>Bacteria</taxon>
        <taxon>Pseudomonadati</taxon>
        <taxon>Thermodesulfobacteriota</taxon>
        <taxon>Desulfuromonadia</taxon>
        <taxon>Geobacterales</taxon>
        <taxon>Geobacteraceae</taxon>
        <taxon>Geoanaerobacter</taxon>
    </lineage>
</organism>
<evidence type="ECO:0000313" key="2">
    <source>
        <dbReference type="Proteomes" id="UP000194153"/>
    </source>
</evidence>